<accession>A0A8E7AY54</accession>
<dbReference type="Proteomes" id="UP000680656">
    <property type="component" value="Chromosome"/>
</dbReference>
<dbReference type="AlphaFoldDB" id="A0A8E7AY54"/>
<reference evidence="1 2" key="1">
    <citation type="submission" date="2021-05" db="EMBL/GenBank/DDBJ databases">
        <title>A novel Methanospirillum isolate from a pyrite-forming mixed culture.</title>
        <authorList>
            <person name="Bunk B."/>
            <person name="Sproer C."/>
            <person name="Spring S."/>
            <person name="Pester M."/>
        </authorList>
    </citation>
    <scope>NUCLEOTIDE SEQUENCE [LARGE SCALE GENOMIC DNA]</scope>
    <source>
        <strain evidence="1 2">J.3.6.1-F.2.7.3</strain>
    </source>
</reference>
<evidence type="ECO:0000313" key="1">
    <source>
        <dbReference type="EMBL" id="QVV87626.1"/>
    </source>
</evidence>
<dbReference type="EMBL" id="CP075546">
    <property type="protein sequence ID" value="QVV87626.1"/>
    <property type="molecule type" value="Genomic_DNA"/>
</dbReference>
<proteinExistence type="predicted"/>
<dbReference type="GeneID" id="65565331"/>
<dbReference type="KEGG" id="mrtj:KHC33_09635"/>
<protein>
    <submittedName>
        <fullName evidence="1">Uncharacterized protein</fullName>
    </submittedName>
</protein>
<sequence length="72" mass="8460">MSDPHFCQNCQFCVPILGKSKEILRLECWKNPPVPVYVGSDSDGKYKIIHMRSKVEPAWKCAEWKEKKMGFW</sequence>
<organism evidence="1 2">
    <name type="scientific">Methanospirillum purgamenti</name>
    <dbReference type="NCBI Taxonomy" id="2834276"/>
    <lineage>
        <taxon>Archaea</taxon>
        <taxon>Methanobacteriati</taxon>
        <taxon>Methanobacteriota</taxon>
        <taxon>Stenosarchaea group</taxon>
        <taxon>Methanomicrobia</taxon>
        <taxon>Methanomicrobiales</taxon>
        <taxon>Methanospirillaceae</taxon>
        <taxon>Methanospirillum</taxon>
    </lineage>
</organism>
<evidence type="ECO:0000313" key="2">
    <source>
        <dbReference type="Proteomes" id="UP000680656"/>
    </source>
</evidence>
<gene>
    <name evidence="1" type="ORF">KHC33_09635</name>
</gene>
<keyword evidence="2" id="KW-1185">Reference proteome</keyword>
<dbReference type="RefSeq" id="WP_214418446.1">
    <property type="nucleotide sequence ID" value="NZ_CP075546.1"/>
</dbReference>
<name>A0A8E7AY54_9EURY</name>